<dbReference type="RefSeq" id="WP_189071124.1">
    <property type="nucleotide sequence ID" value="NZ_BMPE01000041.1"/>
</dbReference>
<keyword evidence="3" id="KW-1185">Reference proteome</keyword>
<evidence type="ECO:0000256" key="1">
    <source>
        <dbReference type="SAM" id="SignalP"/>
    </source>
</evidence>
<reference evidence="3" key="1">
    <citation type="journal article" date="2019" name="Int. J. Syst. Evol. Microbiol.">
        <title>The Global Catalogue of Microorganisms (GCM) 10K type strain sequencing project: providing services to taxonomists for standard genome sequencing and annotation.</title>
        <authorList>
            <consortium name="The Broad Institute Genomics Platform"/>
            <consortium name="The Broad Institute Genome Sequencing Center for Infectious Disease"/>
            <person name="Wu L."/>
            <person name="Ma J."/>
        </authorList>
    </citation>
    <scope>NUCLEOTIDE SEQUENCE [LARGE SCALE GENOMIC DNA]</scope>
    <source>
        <strain evidence="3">JCM 19173</strain>
    </source>
</reference>
<dbReference type="EMBL" id="BMPE01000041">
    <property type="protein sequence ID" value="GGL20469.1"/>
    <property type="molecule type" value="Genomic_DNA"/>
</dbReference>
<keyword evidence="1" id="KW-0732">Signal</keyword>
<comment type="caution">
    <text evidence="2">The sequence shown here is derived from an EMBL/GenBank/DDBJ whole genome shotgun (WGS) entry which is preliminary data.</text>
</comment>
<organism evidence="2 3">
    <name type="scientific">Deinococcus radiotolerans</name>
    <dbReference type="NCBI Taxonomy" id="1309407"/>
    <lineage>
        <taxon>Bacteria</taxon>
        <taxon>Thermotogati</taxon>
        <taxon>Deinococcota</taxon>
        <taxon>Deinococci</taxon>
        <taxon>Deinococcales</taxon>
        <taxon>Deinococcaceae</taxon>
        <taxon>Deinococcus</taxon>
    </lineage>
</organism>
<protein>
    <submittedName>
        <fullName evidence="2">Uncharacterized protein</fullName>
    </submittedName>
</protein>
<proteinExistence type="predicted"/>
<gene>
    <name evidence="2" type="ORF">GCM10010844_44170</name>
</gene>
<dbReference type="Proteomes" id="UP000604341">
    <property type="component" value="Unassembled WGS sequence"/>
</dbReference>
<name>A0ABQ2FRW0_9DEIO</name>
<sequence>MRQLAMWLVCSVLVTACTPHGPVAVAVPSDPHVLHGQWTGRVTPRNESGPVDTLSLNVVATYVDETHFAVAGTATFHQVTW</sequence>
<evidence type="ECO:0000313" key="3">
    <source>
        <dbReference type="Proteomes" id="UP000604341"/>
    </source>
</evidence>
<feature type="signal peptide" evidence="1">
    <location>
        <begin position="1"/>
        <end position="16"/>
    </location>
</feature>
<dbReference type="PROSITE" id="PS51257">
    <property type="entry name" value="PROKAR_LIPOPROTEIN"/>
    <property type="match status" value="1"/>
</dbReference>
<feature type="chain" id="PRO_5046536292" evidence="1">
    <location>
        <begin position="17"/>
        <end position="81"/>
    </location>
</feature>
<evidence type="ECO:0000313" key="2">
    <source>
        <dbReference type="EMBL" id="GGL20469.1"/>
    </source>
</evidence>
<accession>A0ABQ2FRW0</accession>